<gene>
    <name evidence="3" type="ORF">TTHERM_00637340</name>
</gene>
<evidence type="ECO:0000256" key="1">
    <source>
        <dbReference type="SAM" id="MobiDB-lite"/>
    </source>
</evidence>
<feature type="region of interest" description="Disordered" evidence="1">
    <location>
        <begin position="888"/>
        <end position="930"/>
    </location>
</feature>
<evidence type="ECO:0000313" key="3">
    <source>
        <dbReference type="EMBL" id="EAR84732.2"/>
    </source>
</evidence>
<feature type="compositionally biased region" description="Polar residues" evidence="1">
    <location>
        <begin position="1528"/>
        <end position="1542"/>
    </location>
</feature>
<dbReference type="PANTHER" id="PTHR11635">
    <property type="entry name" value="CAMP-DEPENDENT PROTEIN KINASE REGULATORY CHAIN"/>
    <property type="match status" value="1"/>
</dbReference>
<dbReference type="EMBL" id="GG662588">
    <property type="protein sequence ID" value="EAR84732.2"/>
    <property type="molecule type" value="Genomic_DNA"/>
</dbReference>
<feature type="compositionally biased region" description="Basic residues" evidence="1">
    <location>
        <begin position="1543"/>
        <end position="1552"/>
    </location>
</feature>
<feature type="compositionally biased region" description="Polar residues" evidence="1">
    <location>
        <begin position="908"/>
        <end position="926"/>
    </location>
</feature>
<dbReference type="SUPFAM" id="SSF51206">
    <property type="entry name" value="cAMP-binding domain-like"/>
    <property type="match status" value="2"/>
</dbReference>
<dbReference type="GO" id="GO:0004862">
    <property type="term" value="F:cAMP-dependent protein kinase inhibitor activity"/>
    <property type="evidence" value="ECO:0007669"/>
    <property type="project" value="TreeGrafter"/>
</dbReference>
<feature type="region of interest" description="Disordered" evidence="1">
    <location>
        <begin position="1102"/>
        <end position="1121"/>
    </location>
</feature>
<feature type="compositionally biased region" description="Basic and acidic residues" evidence="1">
    <location>
        <begin position="1112"/>
        <end position="1121"/>
    </location>
</feature>
<sequence>MADKISNFFNSKYNDEEEDDELKLNQGYHVDDMLGYPSFIDKIRQRIEDNEQIIRPRRQTNQESLQSNRRNALKRYDYQQEQEQQTRKKQQTLINRKKVNSHDQKADKKGGILSKYKHLETKFLLDFMIKDDLYDLYQAINLQKKTEMLMILLKRSLSQLEIFKEIDQNLNPDIYASLIRSLKTLIVKQGSTIFSFGSVGKQYYFLIKGSVYILLRTGLGSKINSLEKVNHNQQNDKEHSEKKREIKILRKRDSLEGGGQAQQSVITTTQKKTKFITYANKLQSSDSKVFQDNQDNNSERDNTPSSKQYKLSWESPLKKQQSHFQKENIVTSSSNITDQQQDLKYLLQLQTHDKLYDDSRSQKSIEDKLSIAWSQDSQRNKEEIKKKFPHFQIVGTHQQGDGFGELSLLKGIKRTATIVAKEDCFFLTLDKDNYLKFLSEYHEKVYQEKISFVKQFFIFEQLDKRLPSLIILFEPKSYISGQCIYEPGDEVNYLYLIKKGTVAISRKIAQKSEKQLLKQVEYENSIASKYEREMQLQKSFIQQQQQQKQQNQRQSYSSKDNESEVMSKLDYIYENRKVENTLDTVWDGQQESDQSQGEEENIQDLVYSEEKGAFVGKNNKILSMMRSSPLKNRQSRLNSKSVSPKKNTILTVAGELCFFGEEEIVNGEKYRQYEARVTSSKVEILRISIKNLKIITKYNDVMQRIKAYYELKNEWRHAYVERSQNALLIQEYLAKNFKEQYTQNILNKDIQQKAAIQLTAKTIPHSMDSQKVTQSVLNRKLYIKSKTKQFKHKQSINSEIDQFDSESQKLLKKYSQNDLVNMSSRKIHFKNSDNNISEEEEENKVKNRNSSSPKKILIQNATADLSCKDFEQKVSFSFKKNRDEISNNIEQQKVQSQNQQSLERKYSKQNSMGNSIRKSQANSPQTAKKDSILENNLKSMLSQKENENENENESHKFIKICKIQQADSLIETLNTNQNEQSVEDLLTFQTQQKQIKQKQYSKKKSDEIQIHEFLDYNQNDQNQIKKVEDQNFYNSQRLQFKNTIEDSQLNQSPETKQMIQRQASKQHAEAKQKEQKSQNEIIQFQKEQENQMEKLRGILMKESRKSSVKKTKQVEKKQSNSQELDFREIHNIFINIEGIKSKKLDKYTKQYKEVKEKFSKEPKKKYEYIPKYGSEKAKEIVNQNKDKRNNSQYNSERKPSIINDTTMISRQRSNSISLGQSSQQRKFSFRQYLENQKTVSVESTSNHQIHTLNPDFIKTNQSVFETKQSEHIRKPSQALYDENQKIDAQNKQIVVQIHEKSNLRNQIGHQSQQNYQSDDLNVEILDKTQNYYFQKTPNRPQSHKHNKELDKIIEKDNSMILYQDQQDHHSETMIEECKRVEESDIDQVRNMLMLVKKLKIDHLMENKYTDQNISSGFMSKSLNIVSIPTTARSTSQKQRRKVSLASDKKDYHFNYDTTYSHGKSVTQEVSQFNNTCINFKDEQTNQSNQFSKKIYNLTEREQQKRKQSSGAIFRPTVPLQQFPLKSLQPTEKQSFQVHSRYQSFHHVRKTNQ</sequence>
<dbReference type="HOGENOM" id="CLU_246514_0_0_1"/>
<dbReference type="eggNOG" id="ENOG502SC79">
    <property type="taxonomic scope" value="Eukaryota"/>
</dbReference>
<organism evidence="3 4">
    <name type="scientific">Tetrahymena thermophila (strain SB210)</name>
    <dbReference type="NCBI Taxonomy" id="312017"/>
    <lineage>
        <taxon>Eukaryota</taxon>
        <taxon>Sar</taxon>
        <taxon>Alveolata</taxon>
        <taxon>Ciliophora</taxon>
        <taxon>Intramacronucleata</taxon>
        <taxon>Oligohymenophorea</taxon>
        <taxon>Hymenostomatida</taxon>
        <taxon>Tetrahymenina</taxon>
        <taxon>Tetrahymenidae</taxon>
        <taxon>Tetrahymena</taxon>
    </lineage>
</organism>
<dbReference type="Gene3D" id="2.60.120.10">
    <property type="entry name" value="Jelly Rolls"/>
    <property type="match status" value="3"/>
</dbReference>
<dbReference type="GO" id="GO:0034236">
    <property type="term" value="F:protein kinase A catalytic subunit binding"/>
    <property type="evidence" value="ECO:0007669"/>
    <property type="project" value="TreeGrafter"/>
</dbReference>
<dbReference type="InParanoid" id="Q22HG9"/>
<feature type="compositionally biased region" description="Basic and acidic residues" evidence="1">
    <location>
        <begin position="1066"/>
        <end position="1077"/>
    </location>
</feature>
<protein>
    <submittedName>
        <fullName evidence="3">Cyclic nucleotide-binding domain protein</fullName>
    </submittedName>
</protein>
<feature type="compositionally biased region" description="Polar residues" evidence="1">
    <location>
        <begin position="1202"/>
        <end position="1219"/>
    </location>
</feature>
<feature type="compositionally biased region" description="Polar residues" evidence="1">
    <location>
        <begin position="286"/>
        <end position="296"/>
    </location>
</feature>
<dbReference type="CDD" id="cd00038">
    <property type="entry name" value="CAP_ED"/>
    <property type="match status" value="1"/>
</dbReference>
<dbReference type="InterPro" id="IPR014710">
    <property type="entry name" value="RmlC-like_jellyroll"/>
</dbReference>
<dbReference type="Proteomes" id="UP000009168">
    <property type="component" value="Unassembled WGS sequence"/>
</dbReference>
<accession>Q22HG9</accession>
<feature type="domain" description="Cyclic nucleotide-binding" evidence="2">
    <location>
        <begin position="166"/>
        <end position="214"/>
    </location>
</feature>
<dbReference type="GO" id="GO:0005829">
    <property type="term" value="C:cytosol"/>
    <property type="evidence" value="ECO:0007669"/>
    <property type="project" value="TreeGrafter"/>
</dbReference>
<dbReference type="GO" id="GO:0005952">
    <property type="term" value="C:cAMP-dependent protein kinase complex"/>
    <property type="evidence" value="ECO:0007669"/>
    <property type="project" value="InterPro"/>
</dbReference>
<evidence type="ECO:0000313" key="4">
    <source>
        <dbReference type="Proteomes" id="UP000009168"/>
    </source>
</evidence>
<dbReference type="PROSITE" id="PS00889">
    <property type="entry name" value="CNMP_BINDING_2"/>
    <property type="match status" value="1"/>
</dbReference>
<feature type="region of interest" description="Disordered" evidence="1">
    <location>
        <begin position="1528"/>
        <end position="1552"/>
    </location>
</feature>
<dbReference type="InterPro" id="IPR018488">
    <property type="entry name" value="cNMP-bd_CS"/>
</dbReference>
<dbReference type="GO" id="GO:0030552">
    <property type="term" value="F:cAMP binding"/>
    <property type="evidence" value="ECO:0007669"/>
    <property type="project" value="TreeGrafter"/>
</dbReference>
<feature type="region of interest" description="Disordered" evidence="1">
    <location>
        <begin position="1181"/>
        <end position="1222"/>
    </location>
</feature>
<proteinExistence type="predicted"/>
<feature type="domain" description="Cyclic nucleotide-binding" evidence="2">
    <location>
        <begin position="393"/>
        <end position="455"/>
    </location>
</feature>
<evidence type="ECO:0000259" key="2">
    <source>
        <dbReference type="PROSITE" id="PS50042"/>
    </source>
</evidence>
<dbReference type="PANTHER" id="PTHR11635:SF152">
    <property type="entry name" value="CAMP-DEPENDENT PROTEIN KINASE TYPE I REGULATORY SUBUNIT-RELATED"/>
    <property type="match status" value="1"/>
</dbReference>
<feature type="region of interest" description="Disordered" evidence="1">
    <location>
        <begin position="286"/>
        <end position="317"/>
    </location>
</feature>
<reference evidence="4" key="1">
    <citation type="journal article" date="2006" name="PLoS Biol.">
        <title>Macronuclear genome sequence of the ciliate Tetrahymena thermophila, a model eukaryote.</title>
        <authorList>
            <person name="Eisen J.A."/>
            <person name="Coyne R.S."/>
            <person name="Wu M."/>
            <person name="Wu D."/>
            <person name="Thiagarajan M."/>
            <person name="Wortman J.R."/>
            <person name="Badger J.H."/>
            <person name="Ren Q."/>
            <person name="Amedeo P."/>
            <person name="Jones K.M."/>
            <person name="Tallon L.J."/>
            <person name="Delcher A.L."/>
            <person name="Salzberg S.L."/>
            <person name="Silva J.C."/>
            <person name="Haas B.J."/>
            <person name="Majoros W.H."/>
            <person name="Farzad M."/>
            <person name="Carlton J.M."/>
            <person name="Smith R.K. Jr."/>
            <person name="Garg J."/>
            <person name="Pearlman R.E."/>
            <person name="Karrer K.M."/>
            <person name="Sun L."/>
            <person name="Manning G."/>
            <person name="Elde N.C."/>
            <person name="Turkewitz A.P."/>
            <person name="Asai D.J."/>
            <person name="Wilkes D.E."/>
            <person name="Wang Y."/>
            <person name="Cai H."/>
            <person name="Collins K."/>
            <person name="Stewart B.A."/>
            <person name="Lee S.R."/>
            <person name="Wilamowska K."/>
            <person name="Weinberg Z."/>
            <person name="Ruzzo W.L."/>
            <person name="Wloga D."/>
            <person name="Gaertig J."/>
            <person name="Frankel J."/>
            <person name="Tsao C.-C."/>
            <person name="Gorovsky M.A."/>
            <person name="Keeling P.J."/>
            <person name="Waller R.F."/>
            <person name="Patron N.J."/>
            <person name="Cherry J.M."/>
            <person name="Stover N.A."/>
            <person name="Krieger C.J."/>
            <person name="del Toro C."/>
            <person name="Ryder H.F."/>
            <person name="Williamson S.C."/>
            <person name="Barbeau R.A."/>
            <person name="Hamilton E.P."/>
            <person name="Orias E."/>
        </authorList>
    </citation>
    <scope>NUCLEOTIDE SEQUENCE [LARGE SCALE GENOMIC DNA]</scope>
    <source>
        <strain evidence="4">SB210</strain>
    </source>
</reference>
<feature type="domain" description="Cyclic nucleotide-binding" evidence="2">
    <location>
        <begin position="473"/>
        <end position="507"/>
    </location>
</feature>
<dbReference type="RefSeq" id="XP_001032395.2">
    <property type="nucleotide sequence ID" value="XM_001032395.2"/>
</dbReference>
<feature type="region of interest" description="Disordered" evidence="1">
    <location>
        <begin position="541"/>
        <end position="563"/>
    </location>
</feature>
<feature type="compositionally biased region" description="Polar residues" evidence="1">
    <location>
        <begin position="1044"/>
        <end position="1061"/>
    </location>
</feature>
<dbReference type="InterPro" id="IPR000595">
    <property type="entry name" value="cNMP-bd_dom"/>
</dbReference>
<dbReference type="PROSITE" id="PS50042">
    <property type="entry name" value="CNMP_BINDING_3"/>
    <property type="match status" value="3"/>
</dbReference>
<dbReference type="InterPro" id="IPR018490">
    <property type="entry name" value="cNMP-bd_dom_sf"/>
</dbReference>
<dbReference type="KEGG" id="tet:TTHERM_00637340"/>
<dbReference type="STRING" id="312017.Q22HG9"/>
<dbReference type="GeneID" id="7832811"/>
<keyword evidence="4" id="KW-1185">Reference proteome</keyword>
<name>Q22HG9_TETTS</name>
<dbReference type="Pfam" id="PF00027">
    <property type="entry name" value="cNMP_binding"/>
    <property type="match status" value="1"/>
</dbReference>
<dbReference type="InterPro" id="IPR050503">
    <property type="entry name" value="cAMP-dep_PK_reg_su-like"/>
</dbReference>
<feature type="region of interest" description="Disordered" evidence="1">
    <location>
        <begin position="830"/>
        <end position="855"/>
    </location>
</feature>
<feature type="compositionally biased region" description="Basic and acidic residues" evidence="1">
    <location>
        <begin position="1181"/>
        <end position="1199"/>
    </location>
</feature>
<feature type="compositionally biased region" description="Low complexity" evidence="1">
    <location>
        <begin position="891"/>
        <end position="900"/>
    </location>
</feature>
<feature type="region of interest" description="Disordered" evidence="1">
    <location>
        <begin position="1"/>
        <end position="20"/>
    </location>
</feature>
<feature type="region of interest" description="Disordered" evidence="1">
    <location>
        <begin position="1044"/>
        <end position="1079"/>
    </location>
</feature>
<feature type="compositionally biased region" description="Low complexity" evidence="1">
    <location>
        <begin position="541"/>
        <end position="558"/>
    </location>
</feature>